<keyword evidence="1" id="KW-1133">Transmembrane helix</keyword>
<reference evidence="2 3" key="1">
    <citation type="submission" date="2018-03" db="EMBL/GenBank/DDBJ databases">
        <authorList>
            <person name="Keele B.F."/>
        </authorList>
    </citation>
    <scope>NUCLEOTIDE SEQUENCE [LARGE SCALE GENOMIC DNA]</scope>
    <source>
        <strain evidence="2 3">CECT 8599</strain>
    </source>
</reference>
<evidence type="ECO:0000313" key="3">
    <source>
        <dbReference type="Proteomes" id="UP000244880"/>
    </source>
</evidence>
<keyword evidence="1" id="KW-0472">Membrane</keyword>
<proteinExistence type="predicted"/>
<dbReference type="Proteomes" id="UP000244880">
    <property type="component" value="Unassembled WGS sequence"/>
</dbReference>
<feature type="transmembrane region" description="Helical" evidence="1">
    <location>
        <begin position="6"/>
        <end position="30"/>
    </location>
</feature>
<protein>
    <submittedName>
        <fullName evidence="2">Uncharacterized protein</fullName>
    </submittedName>
</protein>
<sequence>MTSFFAPVLSGLVLLAVSTFVGMWPVVKLIKVREAKHELKQGSAGFLRTLSGWSVIAFWLMTTWFFATIIGDWGATGDLDGAIERSWLRLRILLEIAAALGDD</sequence>
<gene>
    <name evidence="2" type="ORF">ASD8599_02060</name>
</gene>
<dbReference type="OrthoDB" id="7745497at2"/>
<accession>A0A2R8BE19</accession>
<keyword evidence="1" id="KW-0812">Transmembrane</keyword>
<dbReference type="RefSeq" id="WP_146188212.1">
    <property type="nucleotide sequence ID" value="NZ_OMOR01000001.1"/>
</dbReference>
<dbReference type="AlphaFoldDB" id="A0A2R8BE19"/>
<feature type="transmembrane region" description="Helical" evidence="1">
    <location>
        <begin position="50"/>
        <end position="70"/>
    </location>
</feature>
<keyword evidence="3" id="KW-1185">Reference proteome</keyword>
<dbReference type="EMBL" id="OMOR01000001">
    <property type="protein sequence ID" value="SPH21308.1"/>
    <property type="molecule type" value="Genomic_DNA"/>
</dbReference>
<evidence type="ECO:0000256" key="1">
    <source>
        <dbReference type="SAM" id="Phobius"/>
    </source>
</evidence>
<organism evidence="2 3">
    <name type="scientific">Ascidiaceihabitans donghaensis</name>
    <dbReference type="NCBI Taxonomy" id="1510460"/>
    <lineage>
        <taxon>Bacteria</taxon>
        <taxon>Pseudomonadati</taxon>
        <taxon>Pseudomonadota</taxon>
        <taxon>Alphaproteobacteria</taxon>
        <taxon>Rhodobacterales</taxon>
        <taxon>Paracoccaceae</taxon>
        <taxon>Ascidiaceihabitans</taxon>
    </lineage>
</organism>
<evidence type="ECO:0000313" key="2">
    <source>
        <dbReference type="EMBL" id="SPH21308.1"/>
    </source>
</evidence>
<name>A0A2R8BE19_9RHOB</name>